<proteinExistence type="predicted"/>
<dbReference type="Gene3D" id="3.40.50.11590">
    <property type="match status" value="1"/>
</dbReference>
<organism evidence="2 3">
    <name type="scientific">Sphaerotilus microaerophilus</name>
    <dbReference type="NCBI Taxonomy" id="2914710"/>
    <lineage>
        <taxon>Bacteria</taxon>
        <taxon>Pseudomonadati</taxon>
        <taxon>Pseudomonadota</taxon>
        <taxon>Betaproteobacteria</taxon>
        <taxon>Burkholderiales</taxon>
        <taxon>Sphaerotilaceae</taxon>
        <taxon>Sphaerotilus</taxon>
    </lineage>
</organism>
<dbReference type="InterPro" id="IPR007161">
    <property type="entry name" value="DUF364"/>
</dbReference>
<feature type="domain" description="Putative heavy-metal chelation" evidence="1">
    <location>
        <begin position="139"/>
        <end position="272"/>
    </location>
</feature>
<sequence length="294" mass="30366">MTPANPFPASYTHDYLAQLERLGSIARLPSVKALHLPPREAADGARAEARGEFCALELADGTLGLAYVLLDDTHGELAAASWRHDLTGSDALDLVRAGFAAPGGALRSAGHAAAAALTRWCFDSAGFVPPASGDSVGALQAEPGERVGMIGLFGPLIDRLLARGVQLTVLELREDLLDARPGLEVTLDPARLRGCQKVICTSTVLLNDTLDAVLAACADARWLAMLGPGAGCLPDGLFARGVTALGGTWITDGAAYVAGLVEGRAAGAAARKFTLTPADYPGFDALLGRLSRSA</sequence>
<dbReference type="Pfam" id="PF04016">
    <property type="entry name" value="DUF364"/>
    <property type="match status" value="1"/>
</dbReference>
<evidence type="ECO:0000313" key="3">
    <source>
        <dbReference type="Proteomes" id="UP001057498"/>
    </source>
</evidence>
<name>A0ABN6PNK2_9BURK</name>
<evidence type="ECO:0000259" key="1">
    <source>
        <dbReference type="Pfam" id="PF04016"/>
    </source>
</evidence>
<reference evidence="2" key="1">
    <citation type="submission" date="2022-04" db="EMBL/GenBank/DDBJ databases">
        <title>Whole genome sequence of Sphaerotilus sp. FB-5.</title>
        <authorList>
            <person name="Takeda M."/>
            <person name="Narihara S."/>
            <person name="Akimoto M."/>
            <person name="Akimoto R."/>
            <person name="Nishiyashiki S."/>
            <person name="Murakami T."/>
        </authorList>
    </citation>
    <scope>NUCLEOTIDE SEQUENCE</scope>
    <source>
        <strain evidence="2">FB-5</strain>
    </source>
</reference>
<evidence type="ECO:0000313" key="2">
    <source>
        <dbReference type="EMBL" id="BDI06800.1"/>
    </source>
</evidence>
<dbReference type="Proteomes" id="UP001057498">
    <property type="component" value="Chromosome"/>
</dbReference>
<keyword evidence="3" id="KW-1185">Reference proteome</keyword>
<dbReference type="EMBL" id="AP025730">
    <property type="protein sequence ID" value="BDI06800.1"/>
    <property type="molecule type" value="Genomic_DNA"/>
</dbReference>
<dbReference type="SUPFAM" id="SSF159713">
    <property type="entry name" value="Dhaf3308-like"/>
    <property type="match status" value="1"/>
</dbReference>
<gene>
    <name evidence="2" type="ORF">CATMQ487_37700</name>
</gene>
<accession>A0ABN6PNK2</accession>
<protein>
    <recommendedName>
        <fullName evidence="1">Putative heavy-metal chelation domain-containing protein</fullName>
    </recommendedName>
</protein>